<evidence type="ECO:0000313" key="2">
    <source>
        <dbReference type="EMBL" id="DAF94672.1"/>
    </source>
</evidence>
<keyword evidence="1" id="KW-0812">Transmembrane</keyword>
<sequence>MLVGSVRWGCDLRLCVMVWVTISLATYPLSHWWPERVNTPS</sequence>
<name>A0A8S5UJL4_9CAUD</name>
<keyword evidence="1" id="KW-0472">Membrane</keyword>
<proteinExistence type="predicted"/>
<keyword evidence="1" id="KW-1133">Transmembrane helix</keyword>
<evidence type="ECO:0000256" key="1">
    <source>
        <dbReference type="SAM" id="Phobius"/>
    </source>
</evidence>
<feature type="transmembrane region" description="Helical" evidence="1">
    <location>
        <begin position="12"/>
        <end position="33"/>
    </location>
</feature>
<reference evidence="2" key="1">
    <citation type="journal article" date="2021" name="Proc. Natl. Acad. Sci. U.S.A.">
        <title>A Catalog of Tens of Thousands of Viruses from Human Metagenomes Reveals Hidden Associations with Chronic Diseases.</title>
        <authorList>
            <person name="Tisza M.J."/>
            <person name="Buck C.B."/>
        </authorList>
    </citation>
    <scope>NUCLEOTIDE SEQUENCE</scope>
    <source>
        <strain evidence="2">Ctvph17</strain>
    </source>
</reference>
<protein>
    <submittedName>
        <fullName evidence="2">Uncharacterized protein</fullName>
    </submittedName>
</protein>
<dbReference type="EMBL" id="BK016095">
    <property type="protein sequence ID" value="DAF94672.1"/>
    <property type="molecule type" value="Genomic_DNA"/>
</dbReference>
<organism evidence="2">
    <name type="scientific">Siphoviridae sp. ctvph17</name>
    <dbReference type="NCBI Taxonomy" id="2825724"/>
    <lineage>
        <taxon>Viruses</taxon>
        <taxon>Duplodnaviria</taxon>
        <taxon>Heunggongvirae</taxon>
        <taxon>Uroviricota</taxon>
        <taxon>Caudoviricetes</taxon>
    </lineage>
</organism>
<accession>A0A8S5UJL4</accession>